<keyword evidence="2" id="KW-1185">Reference proteome</keyword>
<evidence type="ECO:0000313" key="2">
    <source>
        <dbReference type="Proteomes" id="UP000280501"/>
    </source>
</evidence>
<comment type="caution">
    <text evidence="1">The sequence shown here is derived from an EMBL/GenBank/DDBJ whole genome shotgun (WGS) entry which is preliminary data.</text>
</comment>
<dbReference type="RefSeq" id="WP_123814348.1">
    <property type="nucleotide sequence ID" value="NZ_RKQZ01000001.1"/>
</dbReference>
<protein>
    <submittedName>
        <fullName evidence="1">Uncharacterized protein</fullName>
    </submittedName>
</protein>
<evidence type="ECO:0000313" key="1">
    <source>
        <dbReference type="EMBL" id="RPF21294.1"/>
    </source>
</evidence>
<sequence>MFGLGRKQDVNEAATEAVRALEVASEALAAAKDAMEAAQVREFRDLRDGTLHARTEVDVLYTLAGKVLDRLEDEQRAGGER</sequence>
<dbReference type="Proteomes" id="UP000280501">
    <property type="component" value="Unassembled WGS sequence"/>
</dbReference>
<dbReference type="EMBL" id="RKQZ01000001">
    <property type="protein sequence ID" value="RPF21294.1"/>
    <property type="molecule type" value="Genomic_DNA"/>
</dbReference>
<gene>
    <name evidence="1" type="ORF">EDD34_1919</name>
</gene>
<reference evidence="1 2" key="1">
    <citation type="submission" date="2018-11" db="EMBL/GenBank/DDBJ databases">
        <title>Sequencing the genomes of 1000 actinobacteria strains.</title>
        <authorList>
            <person name="Klenk H.-P."/>
        </authorList>
    </citation>
    <scope>NUCLEOTIDE SEQUENCE [LARGE SCALE GENOMIC DNA]</scope>
    <source>
        <strain evidence="1 2">DSM 15700</strain>
    </source>
</reference>
<proteinExistence type="predicted"/>
<name>A0A3N4YPK2_9MICO</name>
<organism evidence="1 2">
    <name type="scientific">Myceligenerans xiligouense</name>
    <dbReference type="NCBI Taxonomy" id="253184"/>
    <lineage>
        <taxon>Bacteria</taxon>
        <taxon>Bacillati</taxon>
        <taxon>Actinomycetota</taxon>
        <taxon>Actinomycetes</taxon>
        <taxon>Micrococcales</taxon>
        <taxon>Promicromonosporaceae</taxon>
        <taxon>Myceligenerans</taxon>
    </lineage>
</organism>
<dbReference type="AlphaFoldDB" id="A0A3N4YPK2"/>
<accession>A0A3N4YPK2</accession>